<reference evidence="2" key="1">
    <citation type="submission" date="2015-01" db="EMBL/GenBank/DDBJ databases">
        <title>The Genome Sequence of Cladophialophora bantiana CBS 173.52.</title>
        <authorList>
            <consortium name="The Broad Institute Genomics Platform"/>
            <person name="Cuomo C."/>
            <person name="de Hoog S."/>
            <person name="Gorbushina A."/>
            <person name="Stielow B."/>
            <person name="Teixiera M."/>
            <person name="Abouelleil A."/>
            <person name="Chapman S.B."/>
            <person name="Priest M."/>
            <person name="Young S.K."/>
            <person name="Wortman J."/>
            <person name="Nusbaum C."/>
            <person name="Birren B."/>
        </authorList>
    </citation>
    <scope>NUCLEOTIDE SEQUENCE [LARGE SCALE GENOMIC DNA]</scope>
    <source>
        <strain evidence="2">CBS 173.52</strain>
    </source>
</reference>
<gene>
    <name evidence="2" type="ORF">Z519_05727</name>
</gene>
<organism evidence="2 3">
    <name type="scientific">Cladophialophora bantiana (strain ATCC 10958 / CBS 173.52 / CDC B-1940 / NIH 8579)</name>
    <name type="common">Xylohypha bantiana</name>
    <dbReference type="NCBI Taxonomy" id="1442370"/>
    <lineage>
        <taxon>Eukaryota</taxon>
        <taxon>Fungi</taxon>
        <taxon>Dikarya</taxon>
        <taxon>Ascomycota</taxon>
        <taxon>Pezizomycotina</taxon>
        <taxon>Eurotiomycetes</taxon>
        <taxon>Chaetothyriomycetidae</taxon>
        <taxon>Chaetothyriales</taxon>
        <taxon>Herpotrichiellaceae</taxon>
        <taxon>Cladophialophora</taxon>
    </lineage>
</organism>
<dbReference type="Proteomes" id="UP000053789">
    <property type="component" value="Unassembled WGS sequence"/>
</dbReference>
<accession>A0A0D2G370</accession>
<dbReference type="GeneID" id="27698655"/>
<protein>
    <submittedName>
        <fullName evidence="2">Uncharacterized protein</fullName>
    </submittedName>
</protein>
<proteinExistence type="predicted"/>
<feature type="compositionally biased region" description="Basic and acidic residues" evidence="1">
    <location>
        <begin position="75"/>
        <end position="84"/>
    </location>
</feature>
<dbReference type="AlphaFoldDB" id="A0A0D2G370"/>
<dbReference type="HOGENOM" id="CLU_2145592_0_0_1"/>
<dbReference type="EMBL" id="KN846987">
    <property type="protein sequence ID" value="KIW93122.1"/>
    <property type="molecule type" value="Genomic_DNA"/>
</dbReference>
<sequence length="112" mass="13488">MPRAQTSLSTVNFAVELRLEVRASHVEKPRRVQRHRDDLPSEYDRFLGISIDENRVATSYDFGEDLSELGEDKEDDRPERSYRGSDAEYYYELKEFREERKLEKLRERKEKE</sequence>
<feature type="region of interest" description="Disordered" evidence="1">
    <location>
        <begin position="63"/>
        <end position="84"/>
    </location>
</feature>
<evidence type="ECO:0000313" key="3">
    <source>
        <dbReference type="Proteomes" id="UP000053789"/>
    </source>
</evidence>
<feature type="compositionally biased region" description="Acidic residues" evidence="1">
    <location>
        <begin position="63"/>
        <end position="74"/>
    </location>
</feature>
<evidence type="ECO:0000313" key="2">
    <source>
        <dbReference type="EMBL" id="KIW93122.1"/>
    </source>
</evidence>
<dbReference type="RefSeq" id="XP_016619791.1">
    <property type="nucleotide sequence ID" value="XM_016763467.1"/>
</dbReference>
<evidence type="ECO:0000256" key="1">
    <source>
        <dbReference type="SAM" id="MobiDB-lite"/>
    </source>
</evidence>
<name>A0A0D2G370_CLAB1</name>
<dbReference type="VEuPathDB" id="FungiDB:Z519_05727"/>
<keyword evidence="3" id="KW-1185">Reference proteome</keyword>